<comment type="function">
    <text evidence="3">Required for formate dehydrogenase (FDH) activity. Acts as a sulfur carrier protein that transfers sulfur from IscS to the molybdenum cofactor prior to its insertion into FDH.</text>
</comment>
<dbReference type="EMBL" id="JAWIIJ010000003">
    <property type="protein sequence ID" value="MDV2078315.1"/>
    <property type="molecule type" value="Genomic_DNA"/>
</dbReference>
<dbReference type="Gene3D" id="3.40.140.10">
    <property type="entry name" value="Cytidine Deaminase, domain 2"/>
    <property type="match status" value="1"/>
</dbReference>
<dbReference type="Proteomes" id="UP001269819">
    <property type="component" value="Unassembled WGS sequence"/>
</dbReference>
<dbReference type="InterPro" id="IPR016193">
    <property type="entry name" value="Cytidine_deaminase-like"/>
</dbReference>
<feature type="active site" description="Cysteine persulfide intermediate" evidence="3">
    <location>
        <position position="104"/>
    </location>
</feature>
<organism evidence="4 5">
    <name type="scientific">Marinobacter xestospongiae</name>
    <dbReference type="NCBI Taxonomy" id="994319"/>
    <lineage>
        <taxon>Bacteria</taxon>
        <taxon>Pseudomonadati</taxon>
        <taxon>Pseudomonadota</taxon>
        <taxon>Gammaproteobacteria</taxon>
        <taxon>Pseudomonadales</taxon>
        <taxon>Marinobacteraceae</taxon>
        <taxon>Marinobacter</taxon>
    </lineage>
</organism>
<evidence type="ECO:0000256" key="3">
    <source>
        <dbReference type="HAMAP-Rule" id="MF_00187"/>
    </source>
</evidence>
<dbReference type="Gene3D" id="3.10.20.10">
    <property type="match status" value="1"/>
</dbReference>
<evidence type="ECO:0000256" key="1">
    <source>
        <dbReference type="ARBA" id="ARBA00022490"/>
    </source>
</evidence>
<keyword evidence="1 3" id="KW-0963">Cytoplasm</keyword>
<dbReference type="PIRSF" id="PIRSF015626">
    <property type="entry name" value="FdhD"/>
    <property type="match status" value="1"/>
</dbReference>
<name>A0ABU3VVK5_9GAMM</name>
<accession>A0ABU3VVK5</accession>
<protein>
    <recommendedName>
        <fullName evidence="3">Sulfur carrier protein FdhD</fullName>
    </recommendedName>
</protein>
<dbReference type="NCBIfam" id="TIGR00129">
    <property type="entry name" value="fdhD_narQ"/>
    <property type="match status" value="1"/>
</dbReference>
<evidence type="ECO:0000313" key="4">
    <source>
        <dbReference type="EMBL" id="MDV2078315.1"/>
    </source>
</evidence>
<dbReference type="PANTHER" id="PTHR30592">
    <property type="entry name" value="FORMATE DEHYDROGENASE"/>
    <property type="match status" value="1"/>
</dbReference>
<dbReference type="SUPFAM" id="SSF53927">
    <property type="entry name" value="Cytidine deaminase-like"/>
    <property type="match status" value="1"/>
</dbReference>
<comment type="subcellular location">
    <subcellularLocation>
        <location evidence="3">Cytoplasm</location>
    </subcellularLocation>
</comment>
<dbReference type="HAMAP" id="MF_00187">
    <property type="entry name" value="FdhD"/>
    <property type="match status" value="1"/>
</dbReference>
<dbReference type="PANTHER" id="PTHR30592:SF1">
    <property type="entry name" value="SULFUR CARRIER PROTEIN FDHD"/>
    <property type="match status" value="1"/>
</dbReference>
<proteinExistence type="inferred from homology"/>
<dbReference type="Pfam" id="PF02634">
    <property type="entry name" value="FdhD-NarQ"/>
    <property type="match status" value="1"/>
</dbReference>
<gene>
    <name evidence="3 4" type="primary">fdhD</name>
    <name evidence="4" type="ORF">RYS15_06445</name>
</gene>
<reference evidence="4 5" key="1">
    <citation type="submission" date="2023-10" db="EMBL/GenBank/DDBJ databases">
        <title>Characteristics and mechanism of a salt-tolerant marine origin heterotrophic nitrifying- aerobic denitrifying bacteria Marinobacter xestospongiae HN1.</title>
        <authorList>
            <person name="Qi R."/>
        </authorList>
    </citation>
    <scope>NUCLEOTIDE SEQUENCE [LARGE SCALE GENOMIC DNA]</scope>
    <source>
        <strain evidence="4 5">HN1</strain>
    </source>
</reference>
<keyword evidence="5" id="KW-1185">Reference proteome</keyword>
<keyword evidence="2 3" id="KW-0501">Molybdenum cofactor biosynthesis</keyword>
<sequence length="267" mass="28733">MRTFSYRGCASPDPSRPVPLVEETAVAVSYNGISQAVMMLSPVHLEDFAVGFSLSQGFIDSVDDILDLQVTAAGDGLELAITVTSRAHWGLRQHRRQLAGTTGCGLCGVDSLQQALPELAPLSPQPLPPADRFLTLRDRMAAAQTLGQTSGALHAALFIDAANNPVACREDIGRHNALDKLIGALARQRRPLPGGLAVMTSRCSQELIQKAVRAGLGTLVSFSAPSTLAVDWARRHNLNLVHLSRQGEPRVYSPYALTDDTHTERRP</sequence>
<evidence type="ECO:0000256" key="2">
    <source>
        <dbReference type="ARBA" id="ARBA00023150"/>
    </source>
</evidence>
<comment type="similarity">
    <text evidence="3">Belongs to the FdhD family.</text>
</comment>
<comment type="caution">
    <text evidence="4">The sequence shown here is derived from an EMBL/GenBank/DDBJ whole genome shotgun (WGS) entry which is preliminary data.</text>
</comment>
<evidence type="ECO:0000313" key="5">
    <source>
        <dbReference type="Proteomes" id="UP001269819"/>
    </source>
</evidence>
<dbReference type="InterPro" id="IPR003786">
    <property type="entry name" value="FdhD"/>
</dbReference>
<comment type="caution">
    <text evidence="3">Lacks conserved residue(s) required for the propagation of feature annotation.</text>
</comment>